<comment type="caution">
    <text evidence="1">The sequence shown here is derived from an EMBL/GenBank/DDBJ whole genome shotgun (WGS) entry which is preliminary data.</text>
</comment>
<reference evidence="1" key="1">
    <citation type="submission" date="2020-11" db="EMBL/GenBank/DDBJ databases">
        <title>Nocardia NEAU-351.nov., a novel actinomycete isolated from the cow dung.</title>
        <authorList>
            <person name="Zhang X."/>
        </authorList>
    </citation>
    <scope>NUCLEOTIDE SEQUENCE</scope>
    <source>
        <strain evidence="1">NEAU-351</strain>
    </source>
</reference>
<name>A0A931IJ08_9NOCA</name>
<dbReference type="AlphaFoldDB" id="A0A931IJ08"/>
<dbReference type="RefSeq" id="WP_196152800.1">
    <property type="nucleotide sequence ID" value="NZ_JADMLG010000015.1"/>
</dbReference>
<gene>
    <name evidence="1" type="ORF">IT779_29915</name>
</gene>
<organism evidence="1 2">
    <name type="scientific">Nocardia bovistercoris</name>
    <dbReference type="NCBI Taxonomy" id="2785916"/>
    <lineage>
        <taxon>Bacteria</taxon>
        <taxon>Bacillati</taxon>
        <taxon>Actinomycetota</taxon>
        <taxon>Actinomycetes</taxon>
        <taxon>Mycobacteriales</taxon>
        <taxon>Nocardiaceae</taxon>
        <taxon>Nocardia</taxon>
    </lineage>
</organism>
<protein>
    <submittedName>
        <fullName evidence="1">Uncharacterized protein</fullName>
    </submittedName>
</protein>
<dbReference type="Proteomes" id="UP000655751">
    <property type="component" value="Unassembled WGS sequence"/>
</dbReference>
<proteinExistence type="predicted"/>
<evidence type="ECO:0000313" key="2">
    <source>
        <dbReference type="Proteomes" id="UP000655751"/>
    </source>
</evidence>
<sequence length="106" mass="10855">MVFEVDPESLRTAADALARLPADIDGSPSVGADQVEGKLTGSVVGHSLGQTTALATQARDALKARFSHFSQLLAHAANTFDDNDMAVAAQLAAVTDLIPAGADDGH</sequence>
<dbReference type="EMBL" id="JADMLG010000015">
    <property type="protein sequence ID" value="MBH0780498.1"/>
    <property type="molecule type" value="Genomic_DNA"/>
</dbReference>
<accession>A0A931IJ08</accession>
<keyword evidence="2" id="KW-1185">Reference proteome</keyword>
<evidence type="ECO:0000313" key="1">
    <source>
        <dbReference type="EMBL" id="MBH0780498.1"/>
    </source>
</evidence>